<dbReference type="eggNOG" id="COG1853">
    <property type="taxonomic scope" value="Bacteria"/>
</dbReference>
<dbReference type="InterPro" id="IPR050268">
    <property type="entry name" value="NADH-dep_flavin_reductase"/>
</dbReference>
<dbReference type="Gene3D" id="2.30.110.10">
    <property type="entry name" value="Electron Transport, Fmn-binding Protein, Chain A"/>
    <property type="match status" value="1"/>
</dbReference>
<dbReference type="GO" id="GO:0010181">
    <property type="term" value="F:FMN binding"/>
    <property type="evidence" value="ECO:0007669"/>
    <property type="project" value="InterPro"/>
</dbReference>
<dbReference type="GO" id="GO:0006208">
    <property type="term" value="P:pyrimidine nucleobase catabolic process"/>
    <property type="evidence" value="ECO:0007669"/>
    <property type="project" value="TreeGrafter"/>
</dbReference>
<dbReference type="InterPro" id="IPR002563">
    <property type="entry name" value="Flavin_Rdtase-like_dom"/>
</dbReference>
<name>B0RIK3_CLASE</name>
<evidence type="ECO:0000313" key="4">
    <source>
        <dbReference type="Proteomes" id="UP000001318"/>
    </source>
</evidence>
<organism evidence="3 4">
    <name type="scientific">Clavibacter sepedonicus</name>
    <name type="common">Clavibacter michiganensis subsp. sepedonicus</name>
    <dbReference type="NCBI Taxonomy" id="31964"/>
    <lineage>
        <taxon>Bacteria</taxon>
        <taxon>Bacillati</taxon>
        <taxon>Actinomycetota</taxon>
        <taxon>Actinomycetes</taxon>
        <taxon>Micrococcales</taxon>
        <taxon>Microbacteriaceae</taxon>
        <taxon>Clavibacter</taxon>
    </lineage>
</organism>
<proteinExistence type="predicted"/>
<reference evidence="3 4" key="1">
    <citation type="journal article" date="2008" name="J. Bacteriol.">
        <title>Genome of the actinomycete plant pathogen Clavibacter michiganensis subsp. sepedonicus suggests recent niche adaptation.</title>
        <authorList>
            <person name="Bentley S.D."/>
            <person name="Corton C."/>
            <person name="Brown S.E."/>
            <person name="Barron A."/>
            <person name="Clark L."/>
            <person name="Doggett J."/>
            <person name="Harris B."/>
            <person name="Ormond D."/>
            <person name="Quail M.A."/>
            <person name="May G."/>
            <person name="Francis D."/>
            <person name="Knudson D."/>
            <person name="Parkhill J."/>
            <person name="Ishimaru C.A."/>
        </authorList>
    </citation>
    <scope>NUCLEOTIDE SEQUENCE [LARGE SCALE GENOMIC DNA]</scope>
    <source>
        <strain evidence="4">ATCC 33113 / DSM 20744 / JCM 9667 / LMG 2889 / ICMP 2535 / C-1</strain>
    </source>
</reference>
<dbReference type="InterPro" id="IPR012349">
    <property type="entry name" value="Split_barrel_FMN-bd"/>
</dbReference>
<evidence type="ECO:0000259" key="2">
    <source>
        <dbReference type="SMART" id="SM00903"/>
    </source>
</evidence>
<dbReference type="PANTHER" id="PTHR30466:SF1">
    <property type="entry name" value="FMN REDUCTASE (NADH) RUTF"/>
    <property type="match status" value="1"/>
</dbReference>
<keyword evidence="1" id="KW-0560">Oxidoreductase</keyword>
<keyword evidence="4" id="KW-1185">Reference proteome</keyword>
<dbReference type="SUPFAM" id="SSF50475">
    <property type="entry name" value="FMN-binding split barrel"/>
    <property type="match status" value="1"/>
</dbReference>
<dbReference type="SMART" id="SM00903">
    <property type="entry name" value="Flavin_Reduct"/>
    <property type="match status" value="1"/>
</dbReference>
<feature type="domain" description="Flavin reductase like" evidence="2">
    <location>
        <begin position="42"/>
        <end position="186"/>
    </location>
</feature>
<dbReference type="EMBL" id="AM849034">
    <property type="protein sequence ID" value="CAQ01494.1"/>
    <property type="molecule type" value="Genomic_DNA"/>
</dbReference>
<dbReference type="Pfam" id="PF01613">
    <property type="entry name" value="Flavin_Reduct"/>
    <property type="match status" value="1"/>
</dbReference>
<evidence type="ECO:0000313" key="3">
    <source>
        <dbReference type="EMBL" id="CAQ01494.1"/>
    </source>
</evidence>
<dbReference type="KEGG" id="cms:CMS1383"/>
<dbReference type="STRING" id="31964.CMS1383"/>
<protein>
    <submittedName>
        <fullName evidence="3">Flavin-dependent reductase</fullName>
    </submittedName>
</protein>
<sequence>MTPEVYRAGAGRIRRLASPGMDAHPATTLAEADGLAAFRAAFRRHAAGVAVVTTHDAHGSPVGFTATSLASVSADPPLASFSLARTASSAAAITAADHVAIHVLGARDRHLAERLSGPAAERFAGDHWSPGPHGLPVLTGGTALLVARIVERVHVHGAIVVIVRIEDGGTGVDDEPLLYHARRYLRPGAEA</sequence>
<evidence type="ECO:0000256" key="1">
    <source>
        <dbReference type="ARBA" id="ARBA00023002"/>
    </source>
</evidence>
<dbReference type="Proteomes" id="UP000001318">
    <property type="component" value="Chromosome"/>
</dbReference>
<dbReference type="HOGENOM" id="CLU_059021_1_1_11"/>
<dbReference type="PANTHER" id="PTHR30466">
    <property type="entry name" value="FLAVIN REDUCTASE"/>
    <property type="match status" value="1"/>
</dbReference>
<gene>
    <name evidence="3" type="ordered locus">CMS1383</name>
</gene>
<accession>B0RIK3</accession>
<dbReference type="GO" id="GO:0042602">
    <property type="term" value="F:riboflavin reductase (NADPH) activity"/>
    <property type="evidence" value="ECO:0007669"/>
    <property type="project" value="TreeGrafter"/>
</dbReference>
<dbReference type="AlphaFoldDB" id="B0RIK3"/>